<gene>
    <name evidence="1" type="ORF">SAMN04487854_104189</name>
</gene>
<dbReference type="NCBIfam" id="NF047637">
    <property type="entry name" value="lipo_CC0125"/>
    <property type="match status" value="1"/>
</dbReference>
<comment type="caution">
    <text evidence="1">The sequence shown here is derived from an EMBL/GenBank/DDBJ whole genome shotgun (WGS) entry which is preliminary data.</text>
</comment>
<proteinExistence type="predicted"/>
<name>A0ABY1GGD4_9GAMM</name>
<evidence type="ECO:0000313" key="2">
    <source>
        <dbReference type="Proteomes" id="UP000183805"/>
    </source>
</evidence>
<evidence type="ECO:0000313" key="1">
    <source>
        <dbReference type="EMBL" id="SFT54181.1"/>
    </source>
</evidence>
<dbReference type="EMBL" id="FPAZ01000004">
    <property type="protein sequence ID" value="SFT54181.1"/>
    <property type="molecule type" value="Genomic_DNA"/>
</dbReference>
<keyword evidence="2" id="KW-1185">Reference proteome</keyword>
<dbReference type="PROSITE" id="PS51257">
    <property type="entry name" value="PROKAR_LIPOPROTEIN"/>
    <property type="match status" value="1"/>
</dbReference>
<dbReference type="RefSeq" id="WP_065979031.1">
    <property type="nucleotide sequence ID" value="NZ_FPAZ01000004.1"/>
</dbReference>
<sequence>MLKTLFKLGVLISTLFVMGCAAISYQPRGIRGGYSEEQLGENSYRVTYYGNGNVSAEQAMDFALLRASILLSEQHHQVIINELSVVIDNVSIGSGLYAQKPTARLNVSSTSAAESQKLVGCELLRASTVTSLSDTSFLIDVNACINTIKTKYSLTEEQLAQP</sequence>
<dbReference type="Proteomes" id="UP000183805">
    <property type="component" value="Unassembled WGS sequence"/>
</dbReference>
<organism evidence="1 2">
    <name type="scientific">Pseudoalteromonas lipolytica</name>
    <dbReference type="NCBI Taxonomy" id="570156"/>
    <lineage>
        <taxon>Bacteria</taxon>
        <taxon>Pseudomonadati</taxon>
        <taxon>Pseudomonadota</taxon>
        <taxon>Gammaproteobacteria</taxon>
        <taxon>Alteromonadales</taxon>
        <taxon>Pseudoalteromonadaceae</taxon>
        <taxon>Pseudoalteromonas</taxon>
    </lineage>
</organism>
<evidence type="ECO:0008006" key="3">
    <source>
        <dbReference type="Google" id="ProtNLM"/>
    </source>
</evidence>
<reference evidence="1 2" key="1">
    <citation type="submission" date="2016-10" db="EMBL/GenBank/DDBJ databases">
        <authorList>
            <person name="Varghese N."/>
            <person name="Submissions S."/>
        </authorList>
    </citation>
    <scope>NUCLEOTIDE SEQUENCE [LARGE SCALE GENOMIC DNA]</scope>
    <source>
        <strain evidence="1 2">CGMCC 1.8499</strain>
    </source>
</reference>
<protein>
    <recommendedName>
        <fullName evidence="3">LPP20 lipoprotein</fullName>
    </recommendedName>
</protein>
<accession>A0ABY1GGD4</accession>